<dbReference type="EMBL" id="DSVQ01000012">
    <property type="protein sequence ID" value="HGT38747.1"/>
    <property type="molecule type" value="Genomic_DNA"/>
</dbReference>
<dbReference type="Pfam" id="PF01063">
    <property type="entry name" value="Aminotran_4"/>
    <property type="match status" value="1"/>
</dbReference>
<dbReference type="InterPro" id="IPR043131">
    <property type="entry name" value="BCAT-like_N"/>
</dbReference>
<evidence type="ECO:0000256" key="7">
    <source>
        <dbReference type="ARBA" id="ARBA00048798"/>
    </source>
</evidence>
<comment type="pathway">
    <text evidence="1">Amino-acid biosynthesis; L-isoleucine biosynthesis; L-isoleucine from 2-oxobutanoate: step 4/4.</text>
</comment>
<evidence type="ECO:0000256" key="1">
    <source>
        <dbReference type="ARBA" id="ARBA00004824"/>
    </source>
</evidence>
<evidence type="ECO:0000256" key="8">
    <source>
        <dbReference type="ARBA" id="ARBA00049229"/>
    </source>
</evidence>
<gene>
    <name evidence="9" type="ORF">ENS64_05720</name>
</gene>
<dbReference type="SUPFAM" id="SSF56752">
    <property type="entry name" value="D-aminoacid aminotransferase-like PLP-dependent enzymes"/>
    <property type="match status" value="1"/>
</dbReference>
<evidence type="ECO:0000256" key="3">
    <source>
        <dbReference type="ARBA" id="ARBA00005072"/>
    </source>
</evidence>
<protein>
    <recommendedName>
        <fullName evidence="5">branched-chain-amino-acid transaminase</fullName>
        <ecNumber evidence="5">2.6.1.42</ecNumber>
    </recommendedName>
</protein>
<dbReference type="Gene3D" id="3.30.470.10">
    <property type="match status" value="1"/>
</dbReference>
<dbReference type="PANTHER" id="PTHR42743">
    <property type="entry name" value="AMINO-ACID AMINOTRANSFERASE"/>
    <property type="match status" value="1"/>
</dbReference>
<organism evidence="9">
    <name type="scientific">Schlesneria paludicola</name>
    <dbReference type="NCBI Taxonomy" id="360056"/>
    <lineage>
        <taxon>Bacteria</taxon>
        <taxon>Pseudomonadati</taxon>
        <taxon>Planctomycetota</taxon>
        <taxon>Planctomycetia</taxon>
        <taxon>Planctomycetales</taxon>
        <taxon>Planctomycetaceae</taxon>
        <taxon>Schlesneria</taxon>
    </lineage>
</organism>
<comment type="pathway">
    <text evidence="3">Amino-acid biosynthesis; L-leucine biosynthesis; L-leucine from 3-methyl-2-oxobutanoate: step 4/4.</text>
</comment>
<comment type="pathway">
    <text evidence="2">Amino-acid biosynthesis; L-valine biosynthesis; L-valine from pyruvate: step 4/4.</text>
</comment>
<dbReference type="GO" id="GO:0046394">
    <property type="term" value="P:carboxylic acid biosynthetic process"/>
    <property type="evidence" value="ECO:0007669"/>
    <property type="project" value="UniProtKB-ARBA"/>
</dbReference>
<sequence>MSEPLAYLNGDWVPRSQARLHVFDLGVVGGLAVAEQLRTFCGRPFRVAEHLARLEQSLRLTGLTSPLPLSDVPLLLERVASSTIRSAASGQIEECGLIVFVTAGLNPTYVGRAAAAASGGTLCVHSFELPVENWREKYESGVRLVTPPQTAMPPELVDPRIKSRSRLHWHLAEQAARAIDSQAQALLVDRAGFVTETAAANFCAVIQGAIVSPPEGTVLEGVSLGMVRDLAAELNIPFVRRPIPVAEALAATECLLTSTPSCLLPVVALNQHRIGDGRPGPIYRRLLSAWSAAVGKDVRQA</sequence>
<comment type="caution">
    <text evidence="9">The sequence shown here is derived from an EMBL/GenBank/DDBJ whole genome shotgun (WGS) entry which is preliminary data.</text>
</comment>
<proteinExistence type="inferred from homology"/>
<evidence type="ECO:0000256" key="4">
    <source>
        <dbReference type="ARBA" id="ARBA00009320"/>
    </source>
</evidence>
<comment type="catalytic activity">
    <reaction evidence="8">
        <text>L-leucine + 2-oxoglutarate = 4-methyl-2-oxopentanoate + L-glutamate</text>
        <dbReference type="Rhea" id="RHEA:18321"/>
        <dbReference type="ChEBI" id="CHEBI:16810"/>
        <dbReference type="ChEBI" id="CHEBI:17865"/>
        <dbReference type="ChEBI" id="CHEBI:29985"/>
        <dbReference type="ChEBI" id="CHEBI:57427"/>
        <dbReference type="EC" id="2.6.1.42"/>
    </reaction>
</comment>
<reference evidence="9" key="1">
    <citation type="journal article" date="2020" name="mSystems">
        <title>Genome- and Community-Level Interaction Insights into Carbon Utilization and Element Cycling Functions of Hydrothermarchaeota in Hydrothermal Sediment.</title>
        <authorList>
            <person name="Zhou Z."/>
            <person name="Liu Y."/>
            <person name="Xu W."/>
            <person name="Pan J."/>
            <person name="Luo Z.H."/>
            <person name="Li M."/>
        </authorList>
    </citation>
    <scope>NUCLEOTIDE SEQUENCE [LARGE SCALE GENOMIC DNA]</scope>
    <source>
        <strain evidence="9">SpSt-508</strain>
    </source>
</reference>
<dbReference type="InterPro" id="IPR050571">
    <property type="entry name" value="Class-IV_PLP-Dep_Aminotrnsfr"/>
</dbReference>
<dbReference type="AlphaFoldDB" id="A0A7C4QMC4"/>
<accession>A0A7C4QMC4</accession>
<evidence type="ECO:0000256" key="5">
    <source>
        <dbReference type="ARBA" id="ARBA00013053"/>
    </source>
</evidence>
<evidence type="ECO:0000256" key="2">
    <source>
        <dbReference type="ARBA" id="ARBA00004931"/>
    </source>
</evidence>
<evidence type="ECO:0000256" key="6">
    <source>
        <dbReference type="ARBA" id="ARBA00048212"/>
    </source>
</evidence>
<name>A0A7C4QMC4_9PLAN</name>
<dbReference type="GO" id="GO:0004084">
    <property type="term" value="F:branched-chain-amino-acid transaminase activity"/>
    <property type="evidence" value="ECO:0007669"/>
    <property type="project" value="UniProtKB-EC"/>
</dbReference>
<evidence type="ECO:0000313" key="9">
    <source>
        <dbReference type="EMBL" id="HGT38747.1"/>
    </source>
</evidence>
<comment type="catalytic activity">
    <reaction evidence="6">
        <text>L-valine + 2-oxoglutarate = 3-methyl-2-oxobutanoate + L-glutamate</text>
        <dbReference type="Rhea" id="RHEA:24813"/>
        <dbReference type="ChEBI" id="CHEBI:11851"/>
        <dbReference type="ChEBI" id="CHEBI:16810"/>
        <dbReference type="ChEBI" id="CHEBI:29985"/>
        <dbReference type="ChEBI" id="CHEBI:57762"/>
        <dbReference type="EC" id="2.6.1.42"/>
    </reaction>
</comment>
<dbReference type="InterPro" id="IPR001544">
    <property type="entry name" value="Aminotrans_IV"/>
</dbReference>
<dbReference type="Gene3D" id="3.20.10.10">
    <property type="entry name" value="D-amino Acid Aminotransferase, subunit A, domain 2"/>
    <property type="match status" value="1"/>
</dbReference>
<dbReference type="InterPro" id="IPR036038">
    <property type="entry name" value="Aminotransferase-like"/>
</dbReference>
<dbReference type="PANTHER" id="PTHR42743:SF11">
    <property type="entry name" value="AMINODEOXYCHORISMATE LYASE"/>
    <property type="match status" value="1"/>
</dbReference>
<comment type="catalytic activity">
    <reaction evidence="7">
        <text>L-isoleucine + 2-oxoglutarate = (S)-3-methyl-2-oxopentanoate + L-glutamate</text>
        <dbReference type="Rhea" id="RHEA:24801"/>
        <dbReference type="ChEBI" id="CHEBI:16810"/>
        <dbReference type="ChEBI" id="CHEBI:29985"/>
        <dbReference type="ChEBI" id="CHEBI:35146"/>
        <dbReference type="ChEBI" id="CHEBI:58045"/>
        <dbReference type="EC" id="2.6.1.42"/>
    </reaction>
</comment>
<dbReference type="InterPro" id="IPR043132">
    <property type="entry name" value="BCAT-like_C"/>
</dbReference>
<comment type="similarity">
    <text evidence="4">Belongs to the class-IV pyridoxal-phosphate-dependent aminotransferase family.</text>
</comment>
<dbReference type="EC" id="2.6.1.42" evidence="5"/>